<comment type="caution">
    <text evidence="1">The sequence shown here is derived from an EMBL/GenBank/DDBJ whole genome shotgun (WGS) entry which is preliminary data.</text>
</comment>
<protein>
    <submittedName>
        <fullName evidence="1">Uncharacterized protein</fullName>
    </submittedName>
</protein>
<proteinExistence type="predicted"/>
<sequence length="94" mass="10343">MLVSEHRPDQVFINQRKYSIKDRYTCVKYQILSSAWDKCLMSGIQSSIGEKVSHKFFFGHTNTSFFGHIIAAADDDGSSRGSSIACCCAVVTGG</sequence>
<accession>A0AAD3XW32</accession>
<reference evidence="1" key="1">
    <citation type="submission" date="2023-05" db="EMBL/GenBank/DDBJ databases">
        <title>Nepenthes gracilis genome sequencing.</title>
        <authorList>
            <person name="Fukushima K."/>
        </authorList>
    </citation>
    <scope>NUCLEOTIDE SEQUENCE</scope>
    <source>
        <strain evidence="1">SING2019-196</strain>
    </source>
</reference>
<keyword evidence="2" id="KW-1185">Reference proteome</keyword>
<dbReference type="AlphaFoldDB" id="A0AAD3XW32"/>
<organism evidence="1 2">
    <name type="scientific">Nepenthes gracilis</name>
    <name type="common">Slender pitcher plant</name>
    <dbReference type="NCBI Taxonomy" id="150966"/>
    <lineage>
        <taxon>Eukaryota</taxon>
        <taxon>Viridiplantae</taxon>
        <taxon>Streptophyta</taxon>
        <taxon>Embryophyta</taxon>
        <taxon>Tracheophyta</taxon>
        <taxon>Spermatophyta</taxon>
        <taxon>Magnoliopsida</taxon>
        <taxon>eudicotyledons</taxon>
        <taxon>Gunneridae</taxon>
        <taxon>Pentapetalae</taxon>
        <taxon>Caryophyllales</taxon>
        <taxon>Nepenthaceae</taxon>
        <taxon>Nepenthes</taxon>
    </lineage>
</organism>
<dbReference type="EMBL" id="BSYO01000019">
    <property type="protein sequence ID" value="GMH18629.1"/>
    <property type="molecule type" value="Genomic_DNA"/>
</dbReference>
<name>A0AAD3XW32_NEPGR</name>
<evidence type="ECO:0000313" key="2">
    <source>
        <dbReference type="Proteomes" id="UP001279734"/>
    </source>
</evidence>
<evidence type="ECO:0000313" key="1">
    <source>
        <dbReference type="EMBL" id="GMH18629.1"/>
    </source>
</evidence>
<gene>
    <name evidence="1" type="ORF">Nepgr_020470</name>
</gene>
<dbReference type="Proteomes" id="UP001279734">
    <property type="component" value="Unassembled WGS sequence"/>
</dbReference>